<dbReference type="Pfam" id="PF07645">
    <property type="entry name" value="EGF_CA"/>
    <property type="match status" value="1"/>
</dbReference>
<evidence type="ECO:0000256" key="2">
    <source>
        <dbReference type="ARBA" id="ARBA00023157"/>
    </source>
</evidence>
<sequence>MAWPTSGSNSTYILSEQHNQFVVTGYNVQGMLLGDSGNIITGCSSFCSIRDTWINPMYLDPNHENDGMLPMAVHVAERGWFHSIATHMLDNSARNSVLQTAVPVVLEWAVASTRIVPPGMTFPDGSSGSNSSCPIDAARSACRSSHSICHNVIDNYRTGYVCRCKDGYDDNPYLDGGGGCQDINECALSVKCFCVCTNTAGSYDCRCPRGARGNPYIADSCIKSSLGLSVDIGVGSWAGLLVLAVGAA</sequence>
<dbReference type="GO" id="GO:0016301">
    <property type="term" value="F:kinase activity"/>
    <property type="evidence" value="ECO:0007669"/>
    <property type="project" value="UniProtKB-KW"/>
</dbReference>
<keyword evidence="6" id="KW-1185">Reference proteome</keyword>
<dbReference type="GO" id="GO:0005509">
    <property type="term" value="F:calcium ion binding"/>
    <property type="evidence" value="ECO:0007669"/>
    <property type="project" value="InterPro"/>
</dbReference>
<dbReference type="AlphaFoldDB" id="A0A3L6R1C8"/>
<comment type="caution">
    <text evidence="5">The sequence shown here is derived from an EMBL/GenBank/DDBJ whole genome shotgun (WGS) entry which is preliminary data.</text>
</comment>
<organism evidence="5 6">
    <name type="scientific">Panicum miliaceum</name>
    <name type="common">Proso millet</name>
    <name type="synonym">Broomcorn millet</name>
    <dbReference type="NCBI Taxonomy" id="4540"/>
    <lineage>
        <taxon>Eukaryota</taxon>
        <taxon>Viridiplantae</taxon>
        <taxon>Streptophyta</taxon>
        <taxon>Embryophyta</taxon>
        <taxon>Tracheophyta</taxon>
        <taxon>Spermatophyta</taxon>
        <taxon>Magnoliopsida</taxon>
        <taxon>Liliopsida</taxon>
        <taxon>Poales</taxon>
        <taxon>Poaceae</taxon>
        <taxon>PACMAD clade</taxon>
        <taxon>Panicoideae</taxon>
        <taxon>Panicodae</taxon>
        <taxon>Paniceae</taxon>
        <taxon>Panicinae</taxon>
        <taxon>Panicum</taxon>
        <taxon>Panicum sect. Panicum</taxon>
    </lineage>
</organism>
<feature type="domain" description="EGF-like calcium-binding" evidence="3">
    <location>
        <begin position="182"/>
        <end position="222"/>
    </location>
</feature>
<dbReference type="PANTHER" id="PTHR33491">
    <property type="entry name" value="OSJNBA0016N04.9 PROTEIN"/>
    <property type="match status" value="1"/>
</dbReference>
<dbReference type="InterPro" id="IPR001881">
    <property type="entry name" value="EGF-like_Ca-bd_dom"/>
</dbReference>
<keyword evidence="2" id="KW-1015">Disulfide bond</keyword>
<dbReference type="PROSITE" id="PS01187">
    <property type="entry name" value="EGF_CA"/>
    <property type="match status" value="1"/>
</dbReference>
<dbReference type="SMART" id="SM00179">
    <property type="entry name" value="EGF_CA"/>
    <property type="match status" value="1"/>
</dbReference>
<evidence type="ECO:0000259" key="3">
    <source>
        <dbReference type="SMART" id="SM00179"/>
    </source>
</evidence>
<evidence type="ECO:0000313" key="6">
    <source>
        <dbReference type="Proteomes" id="UP000275267"/>
    </source>
</evidence>
<dbReference type="STRING" id="4540.A0A3L6R1C8"/>
<proteinExistence type="predicted"/>
<keyword evidence="1" id="KW-0245">EGF-like domain</keyword>
<evidence type="ECO:0000313" key="5">
    <source>
        <dbReference type="EMBL" id="RLM93272.1"/>
    </source>
</evidence>
<dbReference type="OrthoDB" id="10045365at2759"/>
<feature type="domain" description="EGF-like" evidence="4">
    <location>
        <begin position="185"/>
        <end position="222"/>
    </location>
</feature>
<dbReference type="InterPro" id="IPR000742">
    <property type="entry name" value="EGF"/>
</dbReference>
<dbReference type="InterPro" id="IPR018097">
    <property type="entry name" value="EGF_Ca-bd_CS"/>
</dbReference>
<gene>
    <name evidence="5" type="ORF">C2845_PM08G14740</name>
</gene>
<dbReference type="InterPro" id="IPR049883">
    <property type="entry name" value="NOTCH1_EGF-like"/>
</dbReference>
<name>A0A3L6R1C8_PANMI</name>
<evidence type="ECO:0000256" key="1">
    <source>
        <dbReference type="ARBA" id="ARBA00022536"/>
    </source>
</evidence>
<dbReference type="Proteomes" id="UP000275267">
    <property type="component" value="Unassembled WGS sequence"/>
</dbReference>
<dbReference type="EMBL" id="PQIB02000010">
    <property type="protein sequence ID" value="RLM93272.1"/>
    <property type="molecule type" value="Genomic_DNA"/>
</dbReference>
<feature type="domain" description="EGF-like" evidence="4">
    <location>
        <begin position="132"/>
        <end position="181"/>
    </location>
</feature>
<dbReference type="SMART" id="SM00181">
    <property type="entry name" value="EGF"/>
    <property type="match status" value="2"/>
</dbReference>
<dbReference type="Gene3D" id="2.10.25.10">
    <property type="entry name" value="Laminin"/>
    <property type="match status" value="2"/>
</dbReference>
<protein>
    <submittedName>
        <fullName evidence="5">Wall-associated receptor kinase 2-like</fullName>
    </submittedName>
</protein>
<evidence type="ECO:0000259" key="4">
    <source>
        <dbReference type="SMART" id="SM00181"/>
    </source>
</evidence>
<accession>A0A3L6R1C8</accession>
<dbReference type="CDD" id="cd00054">
    <property type="entry name" value="EGF_CA"/>
    <property type="match status" value="1"/>
</dbReference>
<reference evidence="6" key="1">
    <citation type="journal article" date="2019" name="Nat. Commun.">
        <title>The genome of broomcorn millet.</title>
        <authorList>
            <person name="Zou C."/>
            <person name="Miki D."/>
            <person name="Li D."/>
            <person name="Tang Q."/>
            <person name="Xiao L."/>
            <person name="Rajput S."/>
            <person name="Deng P."/>
            <person name="Jia W."/>
            <person name="Huang R."/>
            <person name="Zhang M."/>
            <person name="Sun Y."/>
            <person name="Hu J."/>
            <person name="Fu X."/>
            <person name="Schnable P.S."/>
            <person name="Li F."/>
            <person name="Zhang H."/>
            <person name="Feng B."/>
            <person name="Zhu X."/>
            <person name="Liu R."/>
            <person name="Schnable J.C."/>
            <person name="Zhu J.-K."/>
            <person name="Zhang H."/>
        </authorList>
    </citation>
    <scope>NUCLEOTIDE SEQUENCE [LARGE SCALE GENOMIC DNA]</scope>
</reference>